<comment type="subcellular location">
    <subcellularLocation>
        <location evidence="1">Endomembrane system</location>
        <topology evidence="1">Multi-pass membrane protein</topology>
    </subcellularLocation>
</comment>
<dbReference type="InterPro" id="IPR003667">
    <property type="entry name" value="NqrDE/RnfAE"/>
</dbReference>
<keyword evidence="7 8" id="KW-0472">Membrane</keyword>
<dbReference type="RefSeq" id="WP_217866977.1">
    <property type="nucleotide sequence ID" value="NZ_CP077077.1"/>
</dbReference>
<evidence type="ECO:0000256" key="5">
    <source>
        <dbReference type="ARBA" id="ARBA00022967"/>
    </source>
</evidence>
<proteinExistence type="predicted"/>
<feature type="transmembrane region" description="Helical" evidence="8">
    <location>
        <begin position="122"/>
        <end position="141"/>
    </location>
</feature>
<evidence type="ECO:0000256" key="6">
    <source>
        <dbReference type="ARBA" id="ARBA00022989"/>
    </source>
</evidence>
<evidence type="ECO:0000313" key="10">
    <source>
        <dbReference type="Proteomes" id="UP000824010"/>
    </source>
</evidence>
<feature type="transmembrane region" description="Helical" evidence="8">
    <location>
        <begin position="63"/>
        <end position="84"/>
    </location>
</feature>
<dbReference type="InterPro" id="IPR050133">
    <property type="entry name" value="NqrDE/RnfAE_oxidrdctase"/>
</dbReference>
<evidence type="ECO:0000256" key="4">
    <source>
        <dbReference type="ARBA" id="ARBA00022692"/>
    </source>
</evidence>
<evidence type="ECO:0000256" key="8">
    <source>
        <dbReference type="SAM" id="Phobius"/>
    </source>
</evidence>
<evidence type="ECO:0000256" key="2">
    <source>
        <dbReference type="ARBA" id="ARBA00022448"/>
    </source>
</evidence>
<accession>A0ABX8NIC8</accession>
<dbReference type="PANTHER" id="PTHR30335:SF0">
    <property type="entry name" value="ION-TRANSLOCATING OXIDOREDUCTASE COMPLEX SUBUNIT A"/>
    <property type="match status" value="1"/>
</dbReference>
<dbReference type="EMBL" id="CP077077">
    <property type="protein sequence ID" value="QXH55605.1"/>
    <property type="molecule type" value="Genomic_DNA"/>
</dbReference>
<evidence type="ECO:0000313" key="9">
    <source>
        <dbReference type="EMBL" id="QXH55605.1"/>
    </source>
</evidence>
<evidence type="ECO:0000256" key="1">
    <source>
        <dbReference type="ARBA" id="ARBA00004127"/>
    </source>
</evidence>
<keyword evidence="3" id="KW-1003">Cell membrane</keyword>
<keyword evidence="10" id="KW-1185">Reference proteome</keyword>
<dbReference type="PANTHER" id="PTHR30335">
    <property type="entry name" value="INTEGRAL MEMBRANE PROTEIN OF SOXR-REDUCING COMPLEX"/>
    <property type="match status" value="1"/>
</dbReference>
<dbReference type="PIRSF" id="PIRSF006102">
    <property type="entry name" value="NQR_DE"/>
    <property type="match status" value="1"/>
</dbReference>
<name>A0ABX8NIC8_9PSED</name>
<keyword evidence="3" id="KW-0997">Cell inner membrane</keyword>
<feature type="transmembrane region" description="Helical" evidence="8">
    <location>
        <begin position="161"/>
        <end position="180"/>
    </location>
</feature>
<gene>
    <name evidence="9" type="ORF">KSS90_20065</name>
</gene>
<feature type="transmembrane region" description="Helical" evidence="8">
    <location>
        <begin position="31"/>
        <end position="51"/>
    </location>
</feature>
<keyword evidence="5" id="KW-1278">Translocase</keyword>
<evidence type="ECO:0000256" key="3">
    <source>
        <dbReference type="ARBA" id="ARBA00022519"/>
    </source>
</evidence>
<reference evidence="9 10" key="1">
    <citation type="journal article" date="2021" name="Microorganisms">
        <title>The Ever-Expanding Pseudomonas Genus: Description of 43 New Species and Partition of the Pseudomonas putida Group.</title>
        <authorList>
            <person name="Girard L."/>
            <person name="Lood C."/>
            <person name="Hofte M."/>
            <person name="Vandamme P."/>
            <person name="Rokni-Zadeh H."/>
            <person name="van Noort V."/>
            <person name="Lavigne R."/>
            <person name="De Mot R."/>
        </authorList>
    </citation>
    <scope>NUCLEOTIDE SEQUENCE [LARGE SCALE GENOMIC DNA]</scope>
    <source>
        <strain evidence="9 10">COW77</strain>
    </source>
</reference>
<sequence length="182" mass="19804">MSDYVLVLVSAALINHLVLQAEPVEHARLHALGLCSALLIVVALPVGMALYWQLLVPLQLQDLRLFIFLPLLAALAWTLPTLLQRLRPDWPAHGLQGLLSTNAVVLGLLLQLPHDGMDSWRLLAWPLVGALGFWLALILYADLGMRSRQAEIPVALRGLPIQLIGAGVMAMAFSGFNGLFAP</sequence>
<protein>
    <submittedName>
        <fullName evidence="9">Electron transporter RnfA</fullName>
    </submittedName>
</protein>
<keyword evidence="4 8" id="KW-0812">Transmembrane</keyword>
<keyword evidence="6 8" id="KW-1133">Transmembrane helix</keyword>
<dbReference type="Pfam" id="PF02508">
    <property type="entry name" value="Rnf-Nqr"/>
    <property type="match status" value="1"/>
</dbReference>
<organism evidence="9 10">
    <name type="scientific">Pseudomonas maumuensis</name>
    <dbReference type="NCBI Taxonomy" id="2842354"/>
    <lineage>
        <taxon>Bacteria</taxon>
        <taxon>Pseudomonadati</taxon>
        <taxon>Pseudomonadota</taxon>
        <taxon>Gammaproteobacteria</taxon>
        <taxon>Pseudomonadales</taxon>
        <taxon>Pseudomonadaceae</taxon>
        <taxon>Pseudomonas</taxon>
    </lineage>
</organism>
<keyword evidence="2" id="KW-0813">Transport</keyword>
<evidence type="ECO:0000256" key="7">
    <source>
        <dbReference type="ARBA" id="ARBA00023136"/>
    </source>
</evidence>
<feature type="transmembrane region" description="Helical" evidence="8">
    <location>
        <begin position="90"/>
        <end position="110"/>
    </location>
</feature>
<dbReference type="Proteomes" id="UP000824010">
    <property type="component" value="Chromosome"/>
</dbReference>